<organism evidence="2 3">
    <name type="scientific">Salmonirosea aquatica</name>
    <dbReference type="NCBI Taxonomy" id="2654236"/>
    <lineage>
        <taxon>Bacteria</taxon>
        <taxon>Pseudomonadati</taxon>
        <taxon>Bacteroidota</taxon>
        <taxon>Cytophagia</taxon>
        <taxon>Cytophagales</taxon>
        <taxon>Spirosomataceae</taxon>
        <taxon>Salmonirosea</taxon>
    </lineage>
</organism>
<keyword evidence="3" id="KW-1185">Reference proteome</keyword>
<feature type="domain" description="TIR" evidence="1">
    <location>
        <begin position="4"/>
        <end position="141"/>
    </location>
</feature>
<accession>A0A7C9BE17</accession>
<dbReference type="EMBL" id="WHLY01000002">
    <property type="protein sequence ID" value="MPR36722.1"/>
    <property type="molecule type" value="Genomic_DNA"/>
</dbReference>
<dbReference type="GO" id="GO:0007165">
    <property type="term" value="P:signal transduction"/>
    <property type="evidence" value="ECO:0007669"/>
    <property type="project" value="InterPro"/>
</dbReference>
<dbReference type="InterPro" id="IPR000157">
    <property type="entry name" value="TIR_dom"/>
</dbReference>
<sequence>MSKFKNGIFISYSHRDKEWLNKLMIHLKPLIRNEKIRVWDDTQIQPGANWREEITNAIEESRIALLLVSPNFLASDFIMENELPQILKDAYEGNTIIYWVAVSYSAYDFTKLKEIQSVNSPNKPLDSLPLSEQNKELVEIAKRIANGVEVNVVSNFLHVIDEFVPQQKAFLDKAPVDERERKYSIQAHQSGDKIELISGEYTVETIRAEDFDRLDQSSKQLIRSYERTMKDLFDRWTELQPKSYSRDEYLKVEARKEMGNIRTDLCRQLNAILDYLNYLGKNLEDHYHHVRYLCSQSEK</sequence>
<dbReference type="RefSeq" id="WP_152764883.1">
    <property type="nucleotide sequence ID" value="NZ_WHLY01000002.1"/>
</dbReference>
<dbReference type="InterPro" id="IPR035897">
    <property type="entry name" value="Toll_tir_struct_dom_sf"/>
</dbReference>
<dbReference type="SUPFAM" id="SSF52200">
    <property type="entry name" value="Toll/Interleukin receptor TIR domain"/>
    <property type="match status" value="1"/>
</dbReference>
<dbReference type="Gene3D" id="3.40.50.10140">
    <property type="entry name" value="Toll/interleukin-1 receptor homology (TIR) domain"/>
    <property type="match status" value="1"/>
</dbReference>
<comment type="caution">
    <text evidence="2">The sequence shown here is derived from an EMBL/GenBank/DDBJ whole genome shotgun (WGS) entry which is preliminary data.</text>
</comment>
<dbReference type="AlphaFoldDB" id="A0A7C9BE17"/>
<evidence type="ECO:0000313" key="2">
    <source>
        <dbReference type="EMBL" id="MPR36722.1"/>
    </source>
</evidence>
<protein>
    <submittedName>
        <fullName evidence="2">TIR domain-containing protein</fullName>
    </submittedName>
</protein>
<dbReference type="PROSITE" id="PS50104">
    <property type="entry name" value="TIR"/>
    <property type="match status" value="1"/>
</dbReference>
<dbReference type="SMART" id="SM00255">
    <property type="entry name" value="TIR"/>
    <property type="match status" value="1"/>
</dbReference>
<dbReference type="Proteomes" id="UP000479293">
    <property type="component" value="Unassembled WGS sequence"/>
</dbReference>
<evidence type="ECO:0000313" key="3">
    <source>
        <dbReference type="Proteomes" id="UP000479293"/>
    </source>
</evidence>
<name>A0A7C9BE17_9BACT</name>
<proteinExistence type="predicted"/>
<dbReference type="Pfam" id="PF13676">
    <property type="entry name" value="TIR_2"/>
    <property type="match status" value="1"/>
</dbReference>
<reference evidence="2 3" key="1">
    <citation type="submission" date="2019-10" db="EMBL/GenBank/DDBJ databases">
        <title>Draft Genome Sequence of Cytophagaceae sp. SJW1-29.</title>
        <authorList>
            <person name="Choi A."/>
        </authorList>
    </citation>
    <scope>NUCLEOTIDE SEQUENCE [LARGE SCALE GENOMIC DNA]</scope>
    <source>
        <strain evidence="2 3">SJW1-29</strain>
    </source>
</reference>
<evidence type="ECO:0000259" key="1">
    <source>
        <dbReference type="PROSITE" id="PS50104"/>
    </source>
</evidence>
<gene>
    <name evidence="2" type="ORF">GBK04_26165</name>
</gene>